<evidence type="ECO:0000259" key="15">
    <source>
        <dbReference type="PROSITE" id="PS50109"/>
    </source>
</evidence>
<dbReference type="Gene3D" id="1.10.8.500">
    <property type="entry name" value="HAMP domain in histidine kinase"/>
    <property type="match status" value="1"/>
</dbReference>
<dbReference type="AlphaFoldDB" id="A0AAD0KLQ4"/>
<keyword evidence="7 14" id="KW-0812">Transmembrane</keyword>
<dbReference type="GO" id="GO:0005886">
    <property type="term" value="C:plasma membrane"/>
    <property type="evidence" value="ECO:0007669"/>
    <property type="project" value="UniProtKB-SubCell"/>
</dbReference>
<dbReference type="GO" id="GO:0005524">
    <property type="term" value="F:ATP binding"/>
    <property type="evidence" value="ECO:0007669"/>
    <property type="project" value="UniProtKB-KW"/>
</dbReference>
<feature type="transmembrane region" description="Helical" evidence="14">
    <location>
        <begin position="21"/>
        <end position="42"/>
    </location>
</feature>
<dbReference type="InterPro" id="IPR033479">
    <property type="entry name" value="dCache_1"/>
</dbReference>
<comment type="catalytic activity">
    <reaction evidence="1">
        <text>ATP + protein L-histidine = ADP + protein N-phospho-L-histidine.</text>
        <dbReference type="EC" id="2.7.13.3"/>
    </reaction>
</comment>
<evidence type="ECO:0000256" key="13">
    <source>
        <dbReference type="ARBA" id="ARBA00023136"/>
    </source>
</evidence>
<dbReference type="CDD" id="cd06225">
    <property type="entry name" value="HAMP"/>
    <property type="match status" value="1"/>
</dbReference>
<evidence type="ECO:0000256" key="10">
    <source>
        <dbReference type="ARBA" id="ARBA00022840"/>
    </source>
</evidence>
<dbReference type="PANTHER" id="PTHR34220">
    <property type="entry name" value="SENSOR HISTIDINE KINASE YPDA"/>
    <property type="match status" value="1"/>
</dbReference>
<dbReference type="SMART" id="SM00304">
    <property type="entry name" value="HAMP"/>
    <property type="match status" value="1"/>
</dbReference>
<feature type="domain" description="Histidine kinase" evidence="15">
    <location>
        <begin position="498"/>
        <end position="610"/>
    </location>
</feature>
<keyword evidence="9" id="KW-0418">Kinase</keyword>
<dbReference type="InterPro" id="IPR010559">
    <property type="entry name" value="Sig_transdc_His_kin_internal"/>
</dbReference>
<dbReference type="SMART" id="SM00387">
    <property type="entry name" value="HATPase_c"/>
    <property type="match status" value="1"/>
</dbReference>
<keyword evidence="4" id="KW-1003">Cell membrane</keyword>
<evidence type="ECO:0000313" key="17">
    <source>
        <dbReference type="EMBL" id="AWV35529.1"/>
    </source>
</evidence>
<protein>
    <recommendedName>
        <fullName evidence="3">histidine kinase</fullName>
        <ecNumber evidence="3">2.7.13.3</ecNumber>
    </recommendedName>
</protein>
<dbReference type="PROSITE" id="PS50109">
    <property type="entry name" value="HIS_KIN"/>
    <property type="match status" value="1"/>
</dbReference>
<organism evidence="17 18">
    <name type="scientific">Paenibacillus odorifer</name>
    <dbReference type="NCBI Taxonomy" id="189426"/>
    <lineage>
        <taxon>Bacteria</taxon>
        <taxon>Bacillati</taxon>
        <taxon>Bacillota</taxon>
        <taxon>Bacilli</taxon>
        <taxon>Bacillales</taxon>
        <taxon>Paenibacillaceae</taxon>
        <taxon>Paenibacillus</taxon>
    </lineage>
</organism>
<dbReference type="SUPFAM" id="SSF158472">
    <property type="entry name" value="HAMP domain-like"/>
    <property type="match status" value="1"/>
</dbReference>
<feature type="transmembrane region" description="Helical" evidence="14">
    <location>
        <begin position="319"/>
        <end position="342"/>
    </location>
</feature>
<evidence type="ECO:0000256" key="12">
    <source>
        <dbReference type="ARBA" id="ARBA00023012"/>
    </source>
</evidence>
<dbReference type="InterPro" id="IPR003660">
    <property type="entry name" value="HAMP_dom"/>
</dbReference>
<evidence type="ECO:0000256" key="9">
    <source>
        <dbReference type="ARBA" id="ARBA00022777"/>
    </source>
</evidence>
<keyword evidence="10" id="KW-0067">ATP-binding</keyword>
<dbReference type="InterPro" id="IPR050640">
    <property type="entry name" value="Bact_2-comp_sensor_kinase"/>
</dbReference>
<evidence type="ECO:0000256" key="2">
    <source>
        <dbReference type="ARBA" id="ARBA00004651"/>
    </source>
</evidence>
<evidence type="ECO:0000256" key="1">
    <source>
        <dbReference type="ARBA" id="ARBA00000085"/>
    </source>
</evidence>
<proteinExistence type="predicted"/>
<evidence type="ECO:0000256" key="11">
    <source>
        <dbReference type="ARBA" id="ARBA00022989"/>
    </source>
</evidence>
<dbReference type="PROSITE" id="PS50885">
    <property type="entry name" value="HAMP"/>
    <property type="match status" value="1"/>
</dbReference>
<keyword evidence="11 14" id="KW-1133">Transmembrane helix</keyword>
<dbReference type="Gene3D" id="3.30.565.10">
    <property type="entry name" value="Histidine kinase-like ATPase, C-terminal domain"/>
    <property type="match status" value="1"/>
</dbReference>
<comment type="subcellular location">
    <subcellularLocation>
        <location evidence="2">Cell membrane</location>
        <topology evidence="2">Multi-pass membrane protein</topology>
    </subcellularLocation>
</comment>
<keyword evidence="5" id="KW-0597">Phosphoprotein</keyword>
<dbReference type="SUPFAM" id="SSF55874">
    <property type="entry name" value="ATPase domain of HSP90 chaperone/DNA topoisomerase II/histidine kinase"/>
    <property type="match status" value="1"/>
</dbReference>
<evidence type="ECO:0000313" key="18">
    <source>
        <dbReference type="Proteomes" id="UP000249163"/>
    </source>
</evidence>
<evidence type="ECO:0000256" key="7">
    <source>
        <dbReference type="ARBA" id="ARBA00022692"/>
    </source>
</evidence>
<keyword evidence="8" id="KW-0547">Nucleotide-binding</keyword>
<gene>
    <name evidence="17" type="ORF">CD191_24450</name>
</gene>
<evidence type="ECO:0000259" key="16">
    <source>
        <dbReference type="PROSITE" id="PS50885"/>
    </source>
</evidence>
<dbReference type="GO" id="GO:0000155">
    <property type="term" value="F:phosphorelay sensor kinase activity"/>
    <property type="evidence" value="ECO:0007669"/>
    <property type="project" value="InterPro"/>
</dbReference>
<feature type="domain" description="HAMP" evidence="16">
    <location>
        <begin position="336"/>
        <end position="388"/>
    </location>
</feature>
<dbReference type="Pfam" id="PF00672">
    <property type="entry name" value="HAMP"/>
    <property type="match status" value="1"/>
</dbReference>
<evidence type="ECO:0000256" key="3">
    <source>
        <dbReference type="ARBA" id="ARBA00012438"/>
    </source>
</evidence>
<dbReference type="Pfam" id="PF02743">
    <property type="entry name" value="dCache_1"/>
    <property type="match status" value="1"/>
</dbReference>
<evidence type="ECO:0000256" key="4">
    <source>
        <dbReference type="ARBA" id="ARBA00022475"/>
    </source>
</evidence>
<evidence type="ECO:0000256" key="14">
    <source>
        <dbReference type="SAM" id="Phobius"/>
    </source>
</evidence>
<evidence type="ECO:0000256" key="8">
    <source>
        <dbReference type="ARBA" id="ARBA00022741"/>
    </source>
</evidence>
<dbReference type="InterPro" id="IPR036890">
    <property type="entry name" value="HATPase_C_sf"/>
</dbReference>
<dbReference type="Gene3D" id="3.30.450.20">
    <property type="entry name" value="PAS domain"/>
    <property type="match status" value="1"/>
</dbReference>
<dbReference type="Proteomes" id="UP000249163">
    <property type="component" value="Chromosome"/>
</dbReference>
<evidence type="ECO:0000256" key="6">
    <source>
        <dbReference type="ARBA" id="ARBA00022679"/>
    </source>
</evidence>
<dbReference type="Pfam" id="PF02518">
    <property type="entry name" value="HATPase_c"/>
    <property type="match status" value="1"/>
</dbReference>
<dbReference type="InterPro" id="IPR003594">
    <property type="entry name" value="HATPase_dom"/>
</dbReference>
<keyword evidence="12" id="KW-0902">Two-component regulatory system</keyword>
<sequence>MKVVLMNRNIRLLSRYRHLPLQFKLLLWFVPLLLVTIFAMGWNSYQISSQQVVEKMKQSQDHLTRKTAEQIDEMVRGMISFSNTLFLDESVQRLLVSSEAQKERNSVFKTVTNLMVAGNSIQSLILYALEDQNNGAEPFAANQAGLTTGMKFSNFVRTSYYKEAVEAAGSPTFGLSRPTDGIFVGDHYHKIVLSRIIKNVYTLKPAGLAVIGVDAGKIGSQYLDNSEDDVDMFVVDRDGLIITASNRSWIGKRDLDLPYFADSDPKLSLEERLESTADHKQWIVSHLQSETTGWYVVVVHSKRQLVKELGQISQVTVTIAFLCLAVSLMVTWLAAASITKPLKKLSRSMRRFQTGDFTQRVFFEGNDEIGLLGHGYNLMVQRIKSLINDVYASKLKQQEAELKTLQAQIRPHFLYNTLNTICWEAEKKGDKEIADMVYSLSQVFRLSLNDGRDTFTLEQEVELVTNYLFLQKNRFRERFEFEIALDESIKDFTVPKLLLQPLAENAVIHGIEPLAGSGLISIRAFRKDRTIVLEVQDNGVGITPERLQELHQRLARGSSISEEEENAGRSGFALSNVQERLALFFAGASLQVESVEGAGTRIIIQITVEGP</sequence>
<dbReference type="PANTHER" id="PTHR34220:SF7">
    <property type="entry name" value="SENSOR HISTIDINE KINASE YPDA"/>
    <property type="match status" value="1"/>
</dbReference>
<name>A0AAD0KLQ4_9BACL</name>
<reference evidence="17 18" key="1">
    <citation type="submission" date="2017-06" db="EMBL/GenBank/DDBJ databases">
        <title>Complete genome sequence of Paenibacillus odorifer CBA7130.</title>
        <authorList>
            <person name="Nam Y.-D."/>
            <person name="Kang J."/>
            <person name="Chung W.-H."/>
        </authorList>
    </citation>
    <scope>NUCLEOTIDE SEQUENCE [LARGE SCALE GENOMIC DNA]</scope>
    <source>
        <strain evidence="17 18">CBA7130</strain>
    </source>
</reference>
<dbReference type="EMBL" id="CP021965">
    <property type="protein sequence ID" value="AWV35529.1"/>
    <property type="molecule type" value="Genomic_DNA"/>
</dbReference>
<dbReference type="Pfam" id="PF06580">
    <property type="entry name" value="His_kinase"/>
    <property type="match status" value="1"/>
</dbReference>
<keyword evidence="6" id="KW-0808">Transferase</keyword>
<accession>A0AAD0KLQ4</accession>
<keyword evidence="13 14" id="KW-0472">Membrane</keyword>
<dbReference type="EC" id="2.7.13.3" evidence="3"/>
<dbReference type="InterPro" id="IPR005467">
    <property type="entry name" value="His_kinase_dom"/>
</dbReference>
<evidence type="ECO:0000256" key="5">
    <source>
        <dbReference type="ARBA" id="ARBA00022553"/>
    </source>
</evidence>